<evidence type="ECO:0000313" key="1">
    <source>
        <dbReference type="EMBL" id="AGO85717.1"/>
    </source>
</evidence>
<dbReference type="EMBL" id="KC977571">
    <property type="protein sequence ID" value="AGO85717.1"/>
    <property type="molecule type" value="Genomic_DNA"/>
</dbReference>
<dbReference type="KEGG" id="vg:16607504"/>
<dbReference type="Proteomes" id="UP000204584">
    <property type="component" value="Segment"/>
</dbReference>
<organism evidence="1 2">
    <name type="scientific">Pandoravirus salinus</name>
    <dbReference type="NCBI Taxonomy" id="1349410"/>
    <lineage>
        <taxon>Viruses</taxon>
        <taxon>Pandoravirus</taxon>
    </lineage>
</organism>
<dbReference type="GeneID" id="16607504"/>
<gene>
    <name evidence="1" type="ORF">psal_cds_1331</name>
</gene>
<name>S4W4R6_9VIRU</name>
<evidence type="ECO:0000313" key="2">
    <source>
        <dbReference type="Proteomes" id="UP000204584"/>
    </source>
</evidence>
<sequence>MASLDDLSDDILYFILNGHSFSTGNLYVPCALRFSVAAVSSKWRRIVSHPTVKDSQRIRASVYDPHHAQAIVEGRGVAASGVAMMAALADSDPQATWDAACRLCDCPWFELAPAMAASNTLRAVSWALDVVDDPSRVCPDDNHFSCRHIHPNRQWRGRCSILLSAARADAPLTIDYIARGSQRFRTLGPKAARYSSECFRTAGIEAAQRGNVAALRAILQFDVGMALCLWKAVGTHGHLGVAELLLEMERRSDKFDLCLARVGSGWQDISAANGVIKAIDIMKRLGIGINGPDLFDEALRHARFKFCEALIDAYPQLALQLPSMLCSWLDWPRFSELGRFDSDALAWLVSRPWFDPTPAEVAKIVAHRYRWSHRDLVTLAARWPDRDLVLCDGTTLCHHSL</sequence>
<proteinExistence type="predicted"/>
<dbReference type="RefSeq" id="YP_008438796.1">
    <property type="nucleotide sequence ID" value="NC_022098.1"/>
</dbReference>
<accession>S4W4R6</accession>
<evidence type="ECO:0008006" key="3">
    <source>
        <dbReference type="Google" id="ProtNLM"/>
    </source>
</evidence>
<protein>
    <recommendedName>
        <fullName evidence="3">F-box domain containing protein</fullName>
    </recommendedName>
</protein>
<keyword evidence="2" id="KW-1185">Reference proteome</keyword>
<reference evidence="1 2" key="1">
    <citation type="journal article" date="2013" name="Science">
        <title>Pandoraviruses: amoeba viruses with genomes up to 2.5 Mb reaching that of parasitic eukaryotes.</title>
        <authorList>
            <person name="Philippe N."/>
            <person name="Legendre M."/>
            <person name="Doutre G."/>
            <person name="Coute Y."/>
            <person name="Poirot O."/>
            <person name="Lescot M."/>
            <person name="Arslan D."/>
            <person name="Seltzer V."/>
            <person name="Bertaux L."/>
            <person name="Bruley C."/>
            <person name="Garin J."/>
            <person name="Claverie J.M."/>
            <person name="Abergel C."/>
        </authorList>
    </citation>
    <scope>NUCLEOTIDE SEQUENCE [LARGE SCALE GENOMIC DNA]</scope>
</reference>